<gene>
    <name evidence="1" type="ORF">BDK92_1727</name>
</gene>
<dbReference type="Proteomes" id="UP000277671">
    <property type="component" value="Unassembled WGS sequence"/>
</dbReference>
<protein>
    <submittedName>
        <fullName evidence="1">Uncharacterized protein</fullName>
    </submittedName>
</protein>
<dbReference type="EMBL" id="RBKT01000001">
    <property type="protein sequence ID" value="RKR87451.1"/>
    <property type="molecule type" value="Genomic_DNA"/>
</dbReference>
<organism evidence="1 2">
    <name type="scientific">Micromonospora pisi</name>
    <dbReference type="NCBI Taxonomy" id="589240"/>
    <lineage>
        <taxon>Bacteria</taxon>
        <taxon>Bacillati</taxon>
        <taxon>Actinomycetota</taxon>
        <taxon>Actinomycetes</taxon>
        <taxon>Micromonosporales</taxon>
        <taxon>Micromonosporaceae</taxon>
        <taxon>Micromonospora</taxon>
    </lineage>
</organism>
<sequence>MTYRSPHGTMFGREMWHLIVRRSRNVVAAHADDAMCDRCAGPGDCHLLRSAEGYLADPEMLAAEREALS</sequence>
<proteinExistence type="predicted"/>
<reference evidence="1 2" key="1">
    <citation type="submission" date="2018-10" db="EMBL/GenBank/DDBJ databases">
        <title>Sequencing the genomes of 1000 actinobacteria strains.</title>
        <authorList>
            <person name="Klenk H.-P."/>
        </authorList>
    </citation>
    <scope>NUCLEOTIDE SEQUENCE [LARGE SCALE GENOMIC DNA]</scope>
    <source>
        <strain evidence="1 2">DSM 45175</strain>
    </source>
</reference>
<comment type="caution">
    <text evidence="1">The sequence shown here is derived from an EMBL/GenBank/DDBJ whole genome shotgun (WGS) entry which is preliminary data.</text>
</comment>
<dbReference type="AlphaFoldDB" id="A0A495JFE6"/>
<evidence type="ECO:0000313" key="2">
    <source>
        <dbReference type="Proteomes" id="UP000277671"/>
    </source>
</evidence>
<evidence type="ECO:0000313" key="1">
    <source>
        <dbReference type="EMBL" id="RKR87451.1"/>
    </source>
</evidence>
<keyword evidence="2" id="KW-1185">Reference proteome</keyword>
<dbReference type="RefSeq" id="WP_121156207.1">
    <property type="nucleotide sequence ID" value="NZ_RBKT01000001.1"/>
</dbReference>
<name>A0A495JFE6_9ACTN</name>
<accession>A0A495JFE6</accession>